<organism evidence="1 2">
    <name type="scientific">Caballeronia calidae</name>
    <dbReference type="NCBI Taxonomy" id="1777139"/>
    <lineage>
        <taxon>Bacteria</taxon>
        <taxon>Pseudomonadati</taxon>
        <taxon>Pseudomonadota</taxon>
        <taxon>Betaproteobacteria</taxon>
        <taxon>Burkholderiales</taxon>
        <taxon>Burkholderiaceae</taxon>
        <taxon>Caballeronia</taxon>
    </lineage>
</organism>
<dbReference type="EMBL" id="FCOX02000091">
    <property type="protein sequence ID" value="SAL05792.1"/>
    <property type="molecule type" value="Genomic_DNA"/>
</dbReference>
<name>A0A158EFX9_9BURK</name>
<proteinExistence type="predicted"/>
<reference evidence="1" key="1">
    <citation type="submission" date="2016-01" db="EMBL/GenBank/DDBJ databases">
        <authorList>
            <person name="Peeters C."/>
        </authorList>
    </citation>
    <scope>NUCLEOTIDE SEQUENCE</scope>
    <source>
        <strain evidence="1">LMG 29321</strain>
    </source>
</reference>
<evidence type="ECO:0000313" key="1">
    <source>
        <dbReference type="EMBL" id="SAL05792.1"/>
    </source>
</evidence>
<dbReference type="AlphaFoldDB" id="A0A158EFX9"/>
<evidence type="ECO:0000313" key="2">
    <source>
        <dbReference type="Proteomes" id="UP000071859"/>
    </source>
</evidence>
<dbReference type="Proteomes" id="UP000071859">
    <property type="component" value="Unassembled WGS sequence"/>
</dbReference>
<comment type="caution">
    <text evidence="1">The sequence shown here is derived from an EMBL/GenBank/DDBJ whole genome shotgun (WGS) entry which is preliminary data.</text>
</comment>
<protein>
    <submittedName>
        <fullName evidence="1">Uncharacterized protein</fullName>
    </submittedName>
</protein>
<accession>A0A158EFX9</accession>
<sequence length="60" mass="6097">MPDSSNQPTQTPAAAPVAVTVPTLAVIVNPEDTVALVLRPAYISLGLPPELFVKEAGGTA</sequence>
<gene>
    <name evidence="1" type="ORF">AWB78_07703</name>
</gene>
<keyword evidence="2" id="KW-1185">Reference proteome</keyword>